<evidence type="ECO:0000259" key="5">
    <source>
        <dbReference type="SMART" id="SM01175"/>
    </source>
</evidence>
<keyword evidence="7" id="KW-1185">Reference proteome</keyword>
<keyword evidence="4" id="KW-0862">Zinc</keyword>
<dbReference type="PANTHER" id="PTHR12326:SF3">
    <property type="entry name" value="DIFFERENTIALLY EXPRESSED IN FDCP 8 HOMOLOG"/>
    <property type="match status" value="1"/>
</dbReference>
<sequence length="171" mass="19493">MRFCEYFGCFFCCTCHTNTLMVVPSAVLYHWSFLMLPVSNFARDILCRLHSRPVIHLADFQAIVLRREHVLRDAIELRRQASRMVPFLRLCREELAYSLLSAKADQELEFAVEKLSGIGTHANKGKASVQSMELRGPPPESVSLIRFESSYPPKILPGSHLMDSFLPSFSD</sequence>
<protein>
    <recommendedName>
        <fullName evidence="5">Rubicon Homology domain-containing protein</fullName>
    </recommendedName>
</protein>
<evidence type="ECO:0000313" key="6">
    <source>
        <dbReference type="EMBL" id="VDN10932.1"/>
    </source>
</evidence>
<reference evidence="6 7" key="1">
    <citation type="submission" date="2018-11" db="EMBL/GenBank/DDBJ databases">
        <authorList>
            <consortium name="Pathogen Informatics"/>
        </authorList>
    </citation>
    <scope>NUCLEOTIDE SEQUENCE [LARGE SCALE GENOMIC DNA]</scope>
</reference>
<dbReference type="SMART" id="SM01175">
    <property type="entry name" value="DUF4206"/>
    <property type="match status" value="1"/>
</dbReference>
<gene>
    <name evidence="6" type="ORF">DILT_LOCUS6763</name>
</gene>
<dbReference type="AlphaFoldDB" id="A0A3P7NR21"/>
<keyword evidence="1" id="KW-0479">Metal-binding</keyword>
<organism evidence="6 7">
    <name type="scientific">Dibothriocephalus latus</name>
    <name type="common">Fish tapeworm</name>
    <name type="synonym">Diphyllobothrium latum</name>
    <dbReference type="NCBI Taxonomy" id="60516"/>
    <lineage>
        <taxon>Eukaryota</taxon>
        <taxon>Metazoa</taxon>
        <taxon>Spiralia</taxon>
        <taxon>Lophotrochozoa</taxon>
        <taxon>Platyhelminthes</taxon>
        <taxon>Cestoda</taxon>
        <taxon>Eucestoda</taxon>
        <taxon>Diphyllobothriidea</taxon>
        <taxon>Diphyllobothriidae</taxon>
        <taxon>Dibothriocephalus</taxon>
    </lineage>
</organism>
<dbReference type="Proteomes" id="UP000281553">
    <property type="component" value="Unassembled WGS sequence"/>
</dbReference>
<dbReference type="InterPro" id="IPR025258">
    <property type="entry name" value="RH_dom"/>
</dbReference>
<dbReference type="PANTHER" id="PTHR12326">
    <property type="entry name" value="PLECKSTRIN HOMOLOGY DOMAIN CONTAINING PROTEIN"/>
    <property type="match status" value="1"/>
</dbReference>
<dbReference type="InterPro" id="IPR051366">
    <property type="entry name" value="DEF8"/>
</dbReference>
<proteinExistence type="predicted"/>
<evidence type="ECO:0000313" key="7">
    <source>
        <dbReference type="Proteomes" id="UP000281553"/>
    </source>
</evidence>
<evidence type="ECO:0000256" key="1">
    <source>
        <dbReference type="ARBA" id="ARBA00022723"/>
    </source>
</evidence>
<evidence type="ECO:0000256" key="3">
    <source>
        <dbReference type="ARBA" id="ARBA00022771"/>
    </source>
</evidence>
<name>A0A3P7NR21_DIBLA</name>
<evidence type="ECO:0000256" key="4">
    <source>
        <dbReference type="ARBA" id="ARBA00022833"/>
    </source>
</evidence>
<dbReference type="Pfam" id="PF13901">
    <property type="entry name" value="RH_dom"/>
    <property type="match status" value="1"/>
</dbReference>
<dbReference type="OrthoDB" id="10067503at2759"/>
<keyword evidence="3" id="KW-0863">Zinc-finger</keyword>
<evidence type="ECO:0000256" key="2">
    <source>
        <dbReference type="ARBA" id="ARBA00022737"/>
    </source>
</evidence>
<feature type="domain" description="Rubicon Homology" evidence="5">
    <location>
        <begin position="2"/>
        <end position="130"/>
    </location>
</feature>
<accession>A0A3P7NR21</accession>
<keyword evidence="2" id="KW-0677">Repeat</keyword>
<dbReference type="GO" id="GO:0008270">
    <property type="term" value="F:zinc ion binding"/>
    <property type="evidence" value="ECO:0007669"/>
    <property type="project" value="UniProtKB-KW"/>
</dbReference>
<dbReference type="EMBL" id="UYRU01050302">
    <property type="protein sequence ID" value="VDN10932.1"/>
    <property type="molecule type" value="Genomic_DNA"/>
</dbReference>